<dbReference type="GeneID" id="19254104"/>
<gene>
    <name evidence="9" type="ORF">MAC_09793</name>
</gene>
<evidence type="ECO:0000313" key="10">
    <source>
        <dbReference type="Proteomes" id="UP000002499"/>
    </source>
</evidence>
<dbReference type="InterPro" id="IPR052078">
    <property type="entry name" value="Trehalose_Metab_GTase"/>
</dbReference>
<dbReference type="HOGENOM" id="CLU_011001_2_0_1"/>
<comment type="subunit">
    <text evidence="2">Homodimer.</text>
</comment>
<evidence type="ECO:0000259" key="8">
    <source>
        <dbReference type="Pfam" id="PF21269"/>
    </source>
</evidence>
<dbReference type="GO" id="GO:0016757">
    <property type="term" value="F:glycosyltransferase activity"/>
    <property type="evidence" value="ECO:0007669"/>
    <property type="project" value="UniProtKB-KW"/>
</dbReference>
<dbReference type="EMBL" id="GL698661">
    <property type="protein sequence ID" value="EFY84161.1"/>
    <property type="molecule type" value="Genomic_DNA"/>
</dbReference>
<dbReference type="OrthoDB" id="937291at2759"/>
<evidence type="ECO:0000256" key="5">
    <source>
        <dbReference type="ARBA" id="ARBA00022679"/>
    </source>
</evidence>
<evidence type="ECO:0000256" key="3">
    <source>
        <dbReference type="ARBA" id="ARBA00022526"/>
    </source>
</evidence>
<protein>
    <submittedName>
        <fullName evidence="9">Trehalose synthase</fullName>
    </submittedName>
</protein>
<feature type="domain" description="Trehalose synthase N-terminal" evidence="8">
    <location>
        <begin position="356"/>
        <end position="424"/>
    </location>
</feature>
<keyword evidence="5" id="KW-0808">Transferase</keyword>
<keyword evidence="4" id="KW-0328">Glycosyltransferase</keyword>
<dbReference type="GO" id="GO:0006006">
    <property type="term" value="P:glucose metabolic process"/>
    <property type="evidence" value="ECO:0007669"/>
    <property type="project" value="UniProtKB-KW"/>
</dbReference>
<dbReference type="RefSeq" id="XP_007816133.1">
    <property type="nucleotide sequence ID" value="XM_007817942.1"/>
</dbReference>
<dbReference type="InterPro" id="IPR001296">
    <property type="entry name" value="Glyco_trans_1"/>
</dbReference>
<evidence type="ECO:0000256" key="2">
    <source>
        <dbReference type="ARBA" id="ARBA00011738"/>
    </source>
</evidence>
<dbReference type="SUPFAM" id="SSF53756">
    <property type="entry name" value="UDP-Glycosyltransferase/glycogen phosphorylase"/>
    <property type="match status" value="1"/>
</dbReference>
<dbReference type="STRING" id="655827.E9EIU5"/>
<evidence type="ECO:0000313" key="9">
    <source>
        <dbReference type="EMBL" id="EFY84161.1"/>
    </source>
</evidence>
<dbReference type="Gene3D" id="3.40.50.2000">
    <property type="entry name" value="Glycogen Phosphorylase B"/>
    <property type="match status" value="2"/>
</dbReference>
<evidence type="ECO:0000256" key="6">
    <source>
        <dbReference type="ARBA" id="ARBA00023277"/>
    </source>
</evidence>
<accession>E9EIU5</accession>
<dbReference type="Pfam" id="PF21269">
    <property type="entry name" value="TreT_GT1"/>
    <property type="match status" value="2"/>
</dbReference>
<sequence>MSSRDYTEDGQVAVECSIDKDEFRRRPSVYQMRRLKTRFQNNDWTGPPFEATFLGIAAKFPPFNEATVAFAIRDSTYLLDFTQKKFDTSDWLQFPDSVVGKAREYQQEHGEKFIGVALSTELVNRCPELCSRLWAELDILPIVLSKSEEKVNWGLFDENWTYASLDDQAESIARKCVGFFGPSQAPIPQVGLQGHVEVDAKFHVRLTSLSDYENTVGRRTWSAIHKFANDLKKRRVKVAFFSATPQGGGVALMRHALIRFSNALGTNFKWYVPKPRPAVFRITKDNHNILQGVAPPGTRFTAEDRDVVRDWVQENAERYWFRKKGPPIPEWFAKHGPPAGTWFGENGPLVPPSQGGADVIVIDDPQLPFLIPLIKERTPNRPVIFRSHIQIRSDLVATPGTPQAEAWGFLWEAIRQADLFISHPVRAFVPENVPLEKVGYQPASTDWLDGLNKGMSDWNISYYGRIFNSKCREQYMPTIAVPKEDYIIQISRFDPSKGICDVLESYNVFYNLLSESRPDLDPPKLIICGHGSVDDPDGSMVYDIALEYVEQRLAHIKSLICIMRIGPTDQMLNALLSKAKIALQLSTREGFEIKVSEALHKGKPVIATLAGGIPLQVQHGQNGFLVDIGDTKAVARHLFDLWTDVELYDRMSAYAAMSVSDEVSTVGNALSWLYLGAKMSEGKSIRPNERWINDMAREEANEPYDPQENRLKRAVC</sequence>
<feature type="domain" description="Glycosyl transferase family 1" evidence="7">
    <location>
        <begin position="482"/>
        <end position="655"/>
    </location>
</feature>
<dbReference type="InterPro" id="IPR049438">
    <property type="entry name" value="TreT_GT1"/>
</dbReference>
<keyword evidence="3" id="KW-0313">Glucose metabolism</keyword>
<proteinExistence type="inferred from homology"/>
<dbReference type="OMA" id="EKFFGIA"/>
<comment type="similarity">
    <text evidence="1">Belongs to the glycosyltransferase group 1 family. Glycosyltransferase 4 subfamily.</text>
</comment>
<dbReference type="InParanoid" id="E9EIU5"/>
<evidence type="ECO:0000259" key="7">
    <source>
        <dbReference type="Pfam" id="PF00534"/>
    </source>
</evidence>
<name>E9EIU5_METAQ</name>
<dbReference type="AlphaFoldDB" id="E9EIU5"/>
<dbReference type="PANTHER" id="PTHR47779:SF1">
    <property type="entry name" value="SYNTHASE (CCG-9), PUTATIVE (AFU_ORTHOLOGUE AFUA_3G12100)-RELATED"/>
    <property type="match status" value="1"/>
</dbReference>
<dbReference type="eggNOG" id="KOG0853">
    <property type="taxonomic scope" value="Eukaryota"/>
</dbReference>
<dbReference type="PANTHER" id="PTHR47779">
    <property type="entry name" value="SYNTHASE (CCG-9), PUTATIVE (AFU_ORTHOLOGUE AFUA_3G12100)-RELATED"/>
    <property type="match status" value="1"/>
</dbReference>
<reference evidence="9 10" key="1">
    <citation type="journal article" date="2011" name="PLoS Genet.">
        <title>Genome sequencing and comparative transcriptomics of the model entomopathogenic fungi Metarhizium anisopliae and M. acridum.</title>
        <authorList>
            <person name="Gao Q."/>
            <person name="Jin K."/>
            <person name="Ying S.H."/>
            <person name="Zhang Y."/>
            <person name="Xiao G."/>
            <person name="Shang Y."/>
            <person name="Duan Z."/>
            <person name="Hu X."/>
            <person name="Xie X.Q."/>
            <person name="Zhou G."/>
            <person name="Peng G."/>
            <person name="Luo Z."/>
            <person name="Huang W."/>
            <person name="Wang B."/>
            <person name="Fang W."/>
            <person name="Wang S."/>
            <person name="Zhong Y."/>
            <person name="Ma L.J."/>
            <person name="St Leger R.J."/>
            <person name="Zhao G.P."/>
            <person name="Pei Y."/>
            <person name="Feng M.G."/>
            <person name="Xia Y."/>
            <person name="Wang C."/>
        </authorList>
    </citation>
    <scope>NUCLEOTIDE SEQUENCE [LARGE SCALE GENOMIC DNA]</scope>
    <source>
        <strain evidence="9 10">CQMa 102</strain>
    </source>
</reference>
<dbReference type="KEGG" id="maw:19254104"/>
<dbReference type="Proteomes" id="UP000002499">
    <property type="component" value="Unassembled WGS sequence"/>
</dbReference>
<evidence type="ECO:0000256" key="1">
    <source>
        <dbReference type="ARBA" id="ARBA00009481"/>
    </source>
</evidence>
<organism evidence="10">
    <name type="scientific">Metarhizium acridum (strain CQMa 102)</name>
    <dbReference type="NCBI Taxonomy" id="655827"/>
    <lineage>
        <taxon>Eukaryota</taxon>
        <taxon>Fungi</taxon>
        <taxon>Dikarya</taxon>
        <taxon>Ascomycota</taxon>
        <taxon>Pezizomycotina</taxon>
        <taxon>Sordariomycetes</taxon>
        <taxon>Hypocreomycetidae</taxon>
        <taxon>Hypocreales</taxon>
        <taxon>Clavicipitaceae</taxon>
        <taxon>Metarhizium</taxon>
    </lineage>
</organism>
<evidence type="ECO:0000256" key="4">
    <source>
        <dbReference type="ARBA" id="ARBA00022676"/>
    </source>
</evidence>
<keyword evidence="6" id="KW-0119">Carbohydrate metabolism</keyword>
<dbReference type="Pfam" id="PF00534">
    <property type="entry name" value="Glycos_transf_1"/>
    <property type="match status" value="1"/>
</dbReference>
<feature type="domain" description="Trehalose synthase N-terminal" evidence="8">
    <location>
        <begin position="241"/>
        <end position="321"/>
    </location>
</feature>
<keyword evidence="10" id="KW-1185">Reference proteome</keyword>